<evidence type="ECO:0000256" key="1">
    <source>
        <dbReference type="ARBA" id="ARBA00022485"/>
    </source>
</evidence>
<reference evidence="6" key="1">
    <citation type="journal article" date="2022" name="Cell Host Microbe">
        <title>Colonization of the live biotherapeutic product VE303 and modulation of the microbiota and metabolites in healthy volunteers.</title>
        <authorList>
            <person name="Dsouza M."/>
            <person name="Menon R."/>
            <person name="Crossette E."/>
            <person name="Bhattarai S.K."/>
            <person name="Schneider J."/>
            <person name="Kim Y.G."/>
            <person name="Reddy S."/>
            <person name="Caballero S."/>
            <person name="Felix C."/>
            <person name="Cornacchione L."/>
            <person name="Hendrickson J."/>
            <person name="Watson A.R."/>
            <person name="Minot S.S."/>
            <person name="Greenfield N."/>
            <person name="Schopf L."/>
            <person name="Szabady R."/>
            <person name="Patarroyo J."/>
            <person name="Smith W."/>
            <person name="Harrison P."/>
            <person name="Kuijper E.J."/>
            <person name="Kelly C.P."/>
            <person name="Olle B."/>
            <person name="Bobilev D."/>
            <person name="Silber J.L."/>
            <person name="Bucci V."/>
            <person name="Roberts B."/>
            <person name="Faith J."/>
            <person name="Norman J.M."/>
        </authorList>
    </citation>
    <scope>NUCLEOTIDE SEQUENCE</scope>
    <source>
        <strain evidence="6">VE303-04</strain>
    </source>
</reference>
<gene>
    <name evidence="6" type="ORF">K5I21_02310</name>
    <name evidence="7" type="ORF">PM006_17055</name>
</gene>
<evidence type="ECO:0000259" key="5">
    <source>
        <dbReference type="PROSITE" id="PS51379"/>
    </source>
</evidence>
<dbReference type="GO" id="GO:0051539">
    <property type="term" value="F:4 iron, 4 sulfur cluster binding"/>
    <property type="evidence" value="ECO:0007669"/>
    <property type="project" value="UniProtKB-KW"/>
</dbReference>
<evidence type="ECO:0000313" key="6">
    <source>
        <dbReference type="EMBL" id="MCK0084728.1"/>
    </source>
</evidence>
<keyword evidence="2" id="KW-0479">Metal-binding</keyword>
<evidence type="ECO:0000256" key="4">
    <source>
        <dbReference type="ARBA" id="ARBA00023014"/>
    </source>
</evidence>
<dbReference type="RefSeq" id="WP_003501444.1">
    <property type="nucleotide sequence ID" value="NZ_BAABZD010000013.1"/>
</dbReference>
<feature type="domain" description="4Fe-4S ferredoxin-type" evidence="5">
    <location>
        <begin position="7"/>
        <end position="36"/>
    </location>
</feature>
<dbReference type="Proteomes" id="UP001203136">
    <property type="component" value="Unassembled WGS sequence"/>
</dbReference>
<dbReference type="Proteomes" id="UP001300871">
    <property type="component" value="Unassembled WGS sequence"/>
</dbReference>
<name>A0AAW6B3C3_CLOSY</name>
<protein>
    <submittedName>
        <fullName evidence="7">4Fe-4S binding protein</fullName>
    </submittedName>
</protein>
<accession>A0AAW6B3C3</accession>
<dbReference type="EMBL" id="JAQLGM010000051">
    <property type="protein sequence ID" value="MDB2001907.1"/>
    <property type="molecule type" value="Genomic_DNA"/>
</dbReference>
<dbReference type="PROSITE" id="PS00198">
    <property type="entry name" value="4FE4S_FER_1"/>
    <property type="match status" value="1"/>
</dbReference>
<dbReference type="SUPFAM" id="SSF54862">
    <property type="entry name" value="4Fe-4S ferredoxins"/>
    <property type="match status" value="1"/>
</dbReference>
<dbReference type="Gene3D" id="3.30.70.20">
    <property type="match status" value="1"/>
</dbReference>
<sequence>MSVKTKRSVSVNLKRCVACGACCKVCPREAIAVSGGCYAAADLEKCVGCGLCEKLCPAGALSILIREAQL</sequence>
<proteinExistence type="predicted"/>
<dbReference type="GeneID" id="57967501"/>
<evidence type="ECO:0000256" key="2">
    <source>
        <dbReference type="ARBA" id="ARBA00022723"/>
    </source>
</evidence>
<reference evidence="7" key="2">
    <citation type="submission" date="2023-01" db="EMBL/GenBank/DDBJ databases">
        <title>Human gut microbiome strain richness.</title>
        <authorList>
            <person name="Chen-Liaw A."/>
        </authorList>
    </citation>
    <scope>NUCLEOTIDE SEQUENCE</scope>
    <source>
        <strain evidence="7">B1_m1001713B170214d0_201011</strain>
    </source>
</reference>
<dbReference type="InterPro" id="IPR017900">
    <property type="entry name" value="4Fe4S_Fe_S_CS"/>
</dbReference>
<dbReference type="PANTHER" id="PTHR43687">
    <property type="entry name" value="ADENYLYLSULFATE REDUCTASE, BETA SUBUNIT"/>
    <property type="match status" value="1"/>
</dbReference>
<organism evidence="7 8">
    <name type="scientific">Clostridium symbiosum</name>
    <name type="common">Bacteroides symbiosus</name>
    <dbReference type="NCBI Taxonomy" id="1512"/>
    <lineage>
        <taxon>Bacteria</taxon>
        <taxon>Bacillati</taxon>
        <taxon>Bacillota</taxon>
        <taxon>Clostridia</taxon>
        <taxon>Lachnospirales</taxon>
        <taxon>Lachnospiraceae</taxon>
        <taxon>Otoolea</taxon>
    </lineage>
</organism>
<dbReference type="GO" id="GO:0046872">
    <property type="term" value="F:metal ion binding"/>
    <property type="evidence" value="ECO:0007669"/>
    <property type="project" value="UniProtKB-KW"/>
</dbReference>
<feature type="domain" description="4Fe-4S ferredoxin-type" evidence="5">
    <location>
        <begin position="37"/>
        <end position="66"/>
    </location>
</feature>
<dbReference type="PROSITE" id="PS51379">
    <property type="entry name" value="4FE4S_FER_2"/>
    <property type="match status" value="2"/>
</dbReference>
<keyword evidence="1" id="KW-0004">4Fe-4S</keyword>
<dbReference type="PANTHER" id="PTHR43687:SF1">
    <property type="entry name" value="FERREDOXIN III"/>
    <property type="match status" value="1"/>
</dbReference>
<dbReference type="EMBL" id="JAINVB010000001">
    <property type="protein sequence ID" value="MCK0084728.1"/>
    <property type="molecule type" value="Genomic_DNA"/>
</dbReference>
<evidence type="ECO:0000256" key="3">
    <source>
        <dbReference type="ARBA" id="ARBA00023004"/>
    </source>
</evidence>
<dbReference type="Pfam" id="PF00037">
    <property type="entry name" value="Fer4"/>
    <property type="match status" value="2"/>
</dbReference>
<keyword evidence="4" id="KW-0411">Iron-sulfur</keyword>
<keyword evidence="3" id="KW-0408">Iron</keyword>
<dbReference type="InterPro" id="IPR050572">
    <property type="entry name" value="Fe-S_Ferredoxin"/>
</dbReference>
<comment type="caution">
    <text evidence="7">The sequence shown here is derived from an EMBL/GenBank/DDBJ whole genome shotgun (WGS) entry which is preliminary data.</text>
</comment>
<dbReference type="InterPro" id="IPR017896">
    <property type="entry name" value="4Fe4S_Fe-S-bd"/>
</dbReference>
<evidence type="ECO:0000313" key="8">
    <source>
        <dbReference type="Proteomes" id="UP001300871"/>
    </source>
</evidence>
<dbReference type="AlphaFoldDB" id="A0AAW6B3C3"/>
<evidence type="ECO:0000313" key="7">
    <source>
        <dbReference type="EMBL" id="MDB2001907.1"/>
    </source>
</evidence>
<dbReference type="Gene3D" id="3.30.70.3270">
    <property type="match status" value="1"/>
</dbReference>